<evidence type="ECO:0000256" key="8">
    <source>
        <dbReference type="ARBA" id="ARBA00047469"/>
    </source>
</evidence>
<feature type="domain" description="Aminoacyl-tRNA synthetase class Ia" evidence="12">
    <location>
        <begin position="571"/>
        <end position="726"/>
    </location>
</feature>
<protein>
    <recommendedName>
        <fullName evidence="9">Leucine--tRNA ligase</fullName>
        <ecNumber evidence="9">6.1.1.4</ecNumber>
    </recommendedName>
    <alternativeName>
        <fullName evidence="9">Leucyl-tRNA synthetase</fullName>
        <shortName evidence="9">LeuRS</shortName>
    </alternativeName>
</protein>
<dbReference type="Gene3D" id="3.10.20.590">
    <property type="match status" value="1"/>
</dbReference>
<evidence type="ECO:0000256" key="6">
    <source>
        <dbReference type="ARBA" id="ARBA00022917"/>
    </source>
</evidence>
<reference evidence="16 17" key="1">
    <citation type="submission" date="2020-08" db="EMBL/GenBank/DDBJ databases">
        <title>Genome sequence of Sphingomonas sediminicola KACC 15039T.</title>
        <authorList>
            <person name="Hyun D.-W."/>
            <person name="Bae J.-W."/>
        </authorList>
    </citation>
    <scope>NUCLEOTIDE SEQUENCE [LARGE SCALE GENOMIC DNA]</scope>
    <source>
        <strain evidence="16 17">KACC 15039</strain>
    </source>
</reference>
<dbReference type="InterPro" id="IPR002302">
    <property type="entry name" value="Leu-tRNA-ligase"/>
</dbReference>
<evidence type="ECO:0000256" key="2">
    <source>
        <dbReference type="ARBA" id="ARBA00022490"/>
    </source>
</evidence>
<dbReference type="InterPro" id="IPR009080">
    <property type="entry name" value="tRNAsynth_Ia_anticodon-bd"/>
</dbReference>
<dbReference type="SUPFAM" id="SSF47323">
    <property type="entry name" value="Anticodon-binding domain of a subclass of class I aminoacyl-tRNA synthetases"/>
    <property type="match status" value="1"/>
</dbReference>
<feature type="short sequence motif" description="'KMSKS' region" evidence="9">
    <location>
        <begin position="764"/>
        <end position="768"/>
    </location>
</feature>
<dbReference type="Pfam" id="PF09334">
    <property type="entry name" value="tRNA-synt_1g"/>
    <property type="match status" value="1"/>
</dbReference>
<feature type="domain" description="Aminoacyl-tRNA synthetase class Ia" evidence="12">
    <location>
        <begin position="763"/>
        <end position="804"/>
    </location>
</feature>
<evidence type="ECO:0000313" key="17">
    <source>
        <dbReference type="Proteomes" id="UP000516105"/>
    </source>
</evidence>
<accession>A0ABX6T759</accession>
<dbReference type="EMBL" id="CP060782">
    <property type="protein sequence ID" value="QNP45485.1"/>
    <property type="molecule type" value="Genomic_DNA"/>
</dbReference>
<dbReference type="EC" id="6.1.1.4" evidence="9"/>
<keyword evidence="3 9" id="KW-0436">Ligase</keyword>
<dbReference type="InterPro" id="IPR014729">
    <property type="entry name" value="Rossmann-like_a/b/a_fold"/>
</dbReference>
<keyword evidence="6 9" id="KW-0648">Protein biosynthesis</keyword>
<dbReference type="PRINTS" id="PR00985">
    <property type="entry name" value="TRNASYNTHLEU"/>
</dbReference>
<dbReference type="SUPFAM" id="SSF50677">
    <property type="entry name" value="ValRS/IleRS/LeuRS editing domain"/>
    <property type="match status" value="1"/>
</dbReference>
<dbReference type="Gene3D" id="1.10.730.10">
    <property type="entry name" value="Isoleucyl-tRNA Synthetase, Domain 1"/>
    <property type="match status" value="2"/>
</dbReference>
<evidence type="ECO:0000256" key="1">
    <source>
        <dbReference type="ARBA" id="ARBA00005594"/>
    </source>
</evidence>
<feature type="signal peptide" evidence="11">
    <location>
        <begin position="1"/>
        <end position="17"/>
    </location>
</feature>
<comment type="catalytic activity">
    <reaction evidence="8 9">
        <text>tRNA(Leu) + L-leucine + ATP = L-leucyl-tRNA(Leu) + AMP + diphosphate</text>
        <dbReference type="Rhea" id="RHEA:11688"/>
        <dbReference type="Rhea" id="RHEA-COMP:9613"/>
        <dbReference type="Rhea" id="RHEA-COMP:9622"/>
        <dbReference type="ChEBI" id="CHEBI:30616"/>
        <dbReference type="ChEBI" id="CHEBI:33019"/>
        <dbReference type="ChEBI" id="CHEBI:57427"/>
        <dbReference type="ChEBI" id="CHEBI:78442"/>
        <dbReference type="ChEBI" id="CHEBI:78494"/>
        <dbReference type="ChEBI" id="CHEBI:456215"/>
        <dbReference type="EC" id="6.1.1.4"/>
    </reaction>
</comment>
<gene>
    <name evidence="9" type="primary">leuS</name>
    <name evidence="16" type="ORF">H9L14_13060</name>
</gene>
<evidence type="ECO:0000256" key="10">
    <source>
        <dbReference type="RuleBase" id="RU363035"/>
    </source>
</evidence>
<comment type="similarity">
    <text evidence="1 9 10">Belongs to the class-I aminoacyl-tRNA synthetase family.</text>
</comment>
<dbReference type="Proteomes" id="UP000516105">
    <property type="component" value="Chromosome"/>
</dbReference>
<dbReference type="CDD" id="cd07958">
    <property type="entry name" value="Anticodon_Ia_Leu_BEm"/>
    <property type="match status" value="1"/>
</dbReference>
<organism evidence="16 17">
    <name type="scientific">Sphingomonas sediminicola</name>
    <dbReference type="NCBI Taxonomy" id="386874"/>
    <lineage>
        <taxon>Bacteria</taxon>
        <taxon>Pseudomonadati</taxon>
        <taxon>Pseudomonadota</taxon>
        <taxon>Alphaproteobacteria</taxon>
        <taxon>Sphingomonadales</taxon>
        <taxon>Sphingomonadaceae</taxon>
        <taxon>Sphingomonas</taxon>
    </lineage>
</organism>
<evidence type="ECO:0000259" key="14">
    <source>
        <dbReference type="Pfam" id="PF09334"/>
    </source>
</evidence>
<name>A0ABX6T759_9SPHN</name>
<keyword evidence="2 9" id="KW-0963">Cytoplasm</keyword>
<dbReference type="Gene3D" id="3.90.740.10">
    <property type="entry name" value="Valyl/Leucyl/Isoleucyl-tRNA synthetase, editing domain"/>
    <property type="match status" value="1"/>
</dbReference>
<dbReference type="HAMAP" id="MF_00049_B">
    <property type="entry name" value="Leu_tRNA_synth_B"/>
    <property type="match status" value="1"/>
</dbReference>
<keyword evidence="5 9" id="KW-0067">ATP-binding</keyword>
<keyword evidence="11" id="KW-0732">Signal</keyword>
<dbReference type="Gene3D" id="3.40.50.620">
    <property type="entry name" value="HUPs"/>
    <property type="match status" value="2"/>
</dbReference>
<dbReference type="PROSITE" id="PS00178">
    <property type="entry name" value="AA_TRNA_LIGASE_I"/>
    <property type="match status" value="1"/>
</dbReference>
<dbReference type="CDD" id="cd00812">
    <property type="entry name" value="LeuRS_core"/>
    <property type="match status" value="1"/>
</dbReference>
<dbReference type="InterPro" id="IPR013155">
    <property type="entry name" value="M/V/L/I-tRNA-synth_anticd-bd"/>
</dbReference>
<evidence type="ECO:0000259" key="13">
    <source>
        <dbReference type="Pfam" id="PF08264"/>
    </source>
</evidence>
<dbReference type="NCBIfam" id="TIGR00396">
    <property type="entry name" value="leuS_bact"/>
    <property type="match status" value="1"/>
</dbReference>
<evidence type="ECO:0000256" key="4">
    <source>
        <dbReference type="ARBA" id="ARBA00022741"/>
    </source>
</evidence>
<feature type="domain" description="Leucyl-tRNA synthetase editing" evidence="15">
    <location>
        <begin position="369"/>
        <end position="556"/>
    </location>
</feature>
<feature type="domain" description="Methionyl/Valyl/Leucyl/Isoleucyl-tRNA synthetase anticodon-binding" evidence="13">
    <location>
        <begin position="832"/>
        <end position="948"/>
    </location>
</feature>
<proteinExistence type="inferred from homology"/>
<evidence type="ECO:0000256" key="9">
    <source>
        <dbReference type="HAMAP-Rule" id="MF_00049"/>
    </source>
</evidence>
<feature type="binding site" evidence="9">
    <location>
        <position position="767"/>
    </location>
    <ligand>
        <name>ATP</name>
        <dbReference type="ChEBI" id="CHEBI:30616"/>
    </ligand>
</feature>
<feature type="chain" id="PRO_5045501718" description="Leucine--tRNA ligase" evidence="11">
    <location>
        <begin position="18"/>
        <end position="987"/>
    </location>
</feature>
<dbReference type="InterPro" id="IPR009008">
    <property type="entry name" value="Val/Leu/Ile-tRNA-synth_edit"/>
</dbReference>
<keyword evidence="7 9" id="KW-0030">Aminoacyl-tRNA synthetase</keyword>
<evidence type="ECO:0000313" key="16">
    <source>
        <dbReference type="EMBL" id="QNP45485.1"/>
    </source>
</evidence>
<evidence type="ECO:0000259" key="12">
    <source>
        <dbReference type="Pfam" id="PF00133"/>
    </source>
</evidence>
<keyword evidence="17" id="KW-1185">Reference proteome</keyword>
<dbReference type="InterPro" id="IPR025709">
    <property type="entry name" value="Leu_tRNA-synth_edit"/>
</dbReference>
<dbReference type="InterPro" id="IPR021959">
    <property type="entry name" value="DUF3576"/>
</dbReference>
<dbReference type="SUPFAM" id="SSF52374">
    <property type="entry name" value="Nucleotidylyl transferase"/>
    <property type="match status" value="1"/>
</dbReference>
<dbReference type="Pfam" id="PF08264">
    <property type="entry name" value="Anticodon_1"/>
    <property type="match status" value="1"/>
</dbReference>
<dbReference type="InterPro" id="IPR015413">
    <property type="entry name" value="Methionyl/Leucyl_tRNA_Synth"/>
</dbReference>
<dbReference type="Gene3D" id="2.20.28.290">
    <property type="match status" value="1"/>
</dbReference>
<dbReference type="GO" id="GO:0004823">
    <property type="term" value="F:leucine-tRNA ligase activity"/>
    <property type="evidence" value="ECO:0007669"/>
    <property type="project" value="UniProtKB-EC"/>
</dbReference>
<dbReference type="Pfam" id="PF13603">
    <property type="entry name" value="tRNA-synt_1_2"/>
    <property type="match status" value="1"/>
</dbReference>
<dbReference type="Pfam" id="PF00133">
    <property type="entry name" value="tRNA-synt_1"/>
    <property type="match status" value="2"/>
</dbReference>
<feature type="domain" description="Methionyl/Leucyl tRNA synthetase" evidence="14">
    <location>
        <begin position="187"/>
        <end position="319"/>
    </location>
</feature>
<dbReference type="InterPro" id="IPR001412">
    <property type="entry name" value="aa-tRNA-synth_I_CS"/>
</dbReference>
<dbReference type="InterPro" id="IPR002300">
    <property type="entry name" value="aa-tRNA-synth_Ia"/>
</dbReference>
<evidence type="ECO:0000256" key="3">
    <source>
        <dbReference type="ARBA" id="ARBA00022598"/>
    </source>
</evidence>
<sequence>MLRLKTAAAALLVIAVAAPGCSRNRDVPVELAPSRMTTIGVNAYLWRAALDTISFAPLLQADANTGVIITDWYSNPNLPTERVKVTVAILDQDLRADALRVTASRQVNQGGAWVNAPVSAATVQKLEDIILTRARDLRRTTVRGKAEHMTGRFDPAVADIRWQARWDEAQSFVADTASPKPKTYVLEMFPYPSGRIHMGHVRNYTMGDVLARFRRMQGREVLHPMGWDAFGMPAENAAMERGVHPGAWTRSNIDTMRGQLKRLGFALDWSRELATCEPDYYGHEQALFLDLFEAGLVYRKESEVNWDPVDMTVLANEQVIDGKGWRSGAPVERRRLSQWFLKITDFADELLDGLGELENWPDKVKLMQENWIGKSRGLQFRFRLAEAADGIDKIEVYTTRPDTIFGASFVAIAPTHPIAEAITARDPKAAEFIAECKRGGTSAAEIETAEKKGFLTPIEAIHPLDSNWRLPVYIANFVLMEYGTGAIFGVPAHDQRDFEFASKYRLPIKRVVAANAEEAGQPIVGEAESMDGIAVNSEFLDGLTTEQATAEIIRRAEAGGWGEGKTAFRLRDWGVSRQRYWGTPIPIIHCGKCGAVPVPRDQLPIVLPEDVSFDRPGNPLDRHDAWRNVSCPSCGGLARRETDTLDTFVDSSWYFIRFASEPADKPFDRGEAEQWLPVDQYIGGVEHAILHLLYARFWTRALNRIGRIGMSEPFKGLFTQGMVTHETYRAGDGSWLSPDEVRRDGDDWTHIESGAPVTLGRVEKMSKSKRNTIDPEPIIARYGADAVRWFMLSDSPPERDLEWSEGGIEGAARFVQRVWRLASSDAVSEGSDEALERKLHRAIAAVTEALDGLQFNKAVAQLYELTSAIEKAKPSAMRSKAIRILVQLAAPAAPHLSEEAWAALGETGMIVDAPWPQFDPALLVEDEVTLAIQVNGKLRDTLNAPRGLDRGAAEALALASEKVQRLLDGNAPRKVIVVPDRLVNIVA</sequence>
<feature type="short sequence motif" description="'HIGH' region" evidence="9">
    <location>
        <begin position="190"/>
        <end position="200"/>
    </location>
</feature>
<dbReference type="RefSeq" id="WP_187708441.1">
    <property type="nucleotide sequence ID" value="NZ_CP060782.1"/>
</dbReference>
<dbReference type="PANTHER" id="PTHR43740:SF2">
    <property type="entry name" value="LEUCINE--TRNA LIGASE, MITOCHONDRIAL"/>
    <property type="match status" value="1"/>
</dbReference>
<evidence type="ECO:0000256" key="7">
    <source>
        <dbReference type="ARBA" id="ARBA00023146"/>
    </source>
</evidence>
<evidence type="ECO:0000256" key="5">
    <source>
        <dbReference type="ARBA" id="ARBA00022840"/>
    </source>
</evidence>
<keyword evidence="4 9" id="KW-0547">Nucleotide-binding</keyword>
<comment type="subcellular location">
    <subcellularLocation>
        <location evidence="9">Cytoplasm</location>
    </subcellularLocation>
</comment>
<dbReference type="Pfam" id="PF12100">
    <property type="entry name" value="DUF3576"/>
    <property type="match status" value="1"/>
</dbReference>
<dbReference type="PANTHER" id="PTHR43740">
    <property type="entry name" value="LEUCYL-TRNA SYNTHETASE"/>
    <property type="match status" value="1"/>
</dbReference>
<evidence type="ECO:0000259" key="15">
    <source>
        <dbReference type="Pfam" id="PF13603"/>
    </source>
</evidence>
<evidence type="ECO:0000256" key="11">
    <source>
        <dbReference type="SAM" id="SignalP"/>
    </source>
</evidence>